<proteinExistence type="predicted"/>
<accession>A0A5J5N7H4</accession>
<name>A0A5J5N7H4_MUNRE</name>
<dbReference type="AlphaFoldDB" id="A0A5J5N7H4"/>
<evidence type="ECO:0000313" key="2">
    <source>
        <dbReference type="EMBL" id="KAB0387883.1"/>
    </source>
</evidence>
<protein>
    <submittedName>
        <fullName evidence="2">Uncharacterized protein</fullName>
    </submittedName>
</protein>
<dbReference type="Proteomes" id="UP000326062">
    <property type="component" value="Chromosome 1"/>
</dbReference>
<evidence type="ECO:0000313" key="3">
    <source>
        <dbReference type="Proteomes" id="UP000326062"/>
    </source>
</evidence>
<dbReference type="EMBL" id="VCEB01000001">
    <property type="protein sequence ID" value="KAB0387883.1"/>
    <property type="molecule type" value="Genomic_DNA"/>
</dbReference>
<sequence>SKSIITDPPSNKISLSPSTSLPADLRQQRTTAFLEARCSSENSEVLLNTIFYYFSKWLQVKLIETEQEVIHIWTWQPPPAFLPGKSHGERSLAGHSPWGHKESDTTEQQHAQWYTHDCRGSARNITSH</sequence>
<feature type="non-terminal residue" evidence="2">
    <location>
        <position position="1"/>
    </location>
</feature>
<keyword evidence="3" id="KW-1185">Reference proteome</keyword>
<comment type="caution">
    <text evidence="2">The sequence shown here is derived from an EMBL/GenBank/DDBJ whole genome shotgun (WGS) entry which is preliminary data.</text>
</comment>
<organism evidence="2 3">
    <name type="scientific">Muntiacus reevesi</name>
    <name type="common">Reeves' muntjac</name>
    <name type="synonym">Cervus reevesi</name>
    <dbReference type="NCBI Taxonomy" id="9886"/>
    <lineage>
        <taxon>Eukaryota</taxon>
        <taxon>Metazoa</taxon>
        <taxon>Chordata</taxon>
        <taxon>Craniata</taxon>
        <taxon>Vertebrata</taxon>
        <taxon>Euteleostomi</taxon>
        <taxon>Mammalia</taxon>
        <taxon>Eutheria</taxon>
        <taxon>Laurasiatheria</taxon>
        <taxon>Artiodactyla</taxon>
        <taxon>Ruminantia</taxon>
        <taxon>Pecora</taxon>
        <taxon>Cervidae</taxon>
        <taxon>Muntiacinae</taxon>
        <taxon>Muntiacus</taxon>
    </lineage>
</organism>
<evidence type="ECO:0000256" key="1">
    <source>
        <dbReference type="SAM" id="MobiDB-lite"/>
    </source>
</evidence>
<feature type="region of interest" description="Disordered" evidence="1">
    <location>
        <begin position="84"/>
        <end position="110"/>
    </location>
</feature>
<gene>
    <name evidence="2" type="ORF">FD755_002839</name>
</gene>
<feature type="region of interest" description="Disordered" evidence="1">
    <location>
        <begin position="1"/>
        <end position="21"/>
    </location>
</feature>
<reference evidence="2 3" key="1">
    <citation type="submission" date="2019-06" db="EMBL/GenBank/DDBJ databases">
        <title>Discovery of a novel chromosome fission-fusion reversal in muntjac.</title>
        <authorList>
            <person name="Mudd A.B."/>
            <person name="Bredeson J.V."/>
            <person name="Baum R."/>
            <person name="Hockemeyer D."/>
            <person name="Rokhsar D.S."/>
        </authorList>
    </citation>
    <scope>NUCLEOTIDE SEQUENCE [LARGE SCALE GENOMIC DNA]</scope>
    <source>
        <strain evidence="2">UCam_UCB_Mr</strain>
        <tissue evidence="2">Fibroblast cell line</tissue>
    </source>
</reference>